<accession>A0A285R0B1</accession>
<dbReference type="PANTHER" id="PTHR41521:SF4">
    <property type="entry name" value="BLR0684 PROTEIN"/>
    <property type="match status" value="1"/>
</dbReference>
<dbReference type="EMBL" id="OBMI01000002">
    <property type="protein sequence ID" value="SOB87109.1"/>
    <property type="molecule type" value="Genomic_DNA"/>
</dbReference>
<keyword evidence="3" id="KW-1185">Reference proteome</keyword>
<dbReference type="Proteomes" id="UP000219494">
    <property type="component" value="Unassembled WGS sequence"/>
</dbReference>
<name>A0A285R0B1_9SPHN</name>
<dbReference type="AlphaFoldDB" id="A0A285R0B1"/>
<dbReference type="InterPro" id="IPR011008">
    <property type="entry name" value="Dimeric_a/b-barrel"/>
</dbReference>
<sequence>MAGYLVNRFDITDREQFIRYTLAVTPIIADHGGEILFANDAPKGLEGPEPGMSVVIAFPSEEAAMGFYDSPEYQPVKELRLMSTTNWNAIVSAGGISVAA</sequence>
<dbReference type="PANTHER" id="PTHR41521">
    <property type="match status" value="1"/>
</dbReference>
<proteinExistence type="predicted"/>
<protein>
    <submittedName>
        <fullName evidence="2">Uncharacterized conserved protein, DUF1330 family</fullName>
    </submittedName>
</protein>
<dbReference type="Gene3D" id="3.30.70.100">
    <property type="match status" value="1"/>
</dbReference>
<evidence type="ECO:0000259" key="1">
    <source>
        <dbReference type="Pfam" id="PF07045"/>
    </source>
</evidence>
<dbReference type="Pfam" id="PF07045">
    <property type="entry name" value="DUF1330"/>
    <property type="match status" value="1"/>
</dbReference>
<evidence type="ECO:0000313" key="2">
    <source>
        <dbReference type="EMBL" id="SOB87109.1"/>
    </source>
</evidence>
<reference evidence="2 3" key="1">
    <citation type="submission" date="2017-07" db="EMBL/GenBank/DDBJ databases">
        <authorList>
            <person name="Sun Z.S."/>
            <person name="Albrecht U."/>
            <person name="Echele G."/>
            <person name="Lee C.C."/>
        </authorList>
    </citation>
    <scope>NUCLEOTIDE SEQUENCE [LARGE SCALE GENOMIC DNA]</scope>
    <source>
        <strain evidence="2 3">CGMCC 1.12672</strain>
    </source>
</reference>
<dbReference type="SUPFAM" id="SSF54909">
    <property type="entry name" value="Dimeric alpha+beta barrel"/>
    <property type="match status" value="1"/>
</dbReference>
<feature type="domain" description="DUF1330" evidence="1">
    <location>
        <begin position="3"/>
        <end position="85"/>
    </location>
</feature>
<dbReference type="RefSeq" id="WP_179640971.1">
    <property type="nucleotide sequence ID" value="NZ_OBMI01000002.1"/>
</dbReference>
<organism evidence="2 3">
    <name type="scientific">Sphingomonas guangdongensis</name>
    <dbReference type="NCBI Taxonomy" id="1141890"/>
    <lineage>
        <taxon>Bacteria</taxon>
        <taxon>Pseudomonadati</taxon>
        <taxon>Pseudomonadota</taxon>
        <taxon>Alphaproteobacteria</taxon>
        <taxon>Sphingomonadales</taxon>
        <taxon>Sphingomonadaceae</taxon>
        <taxon>Sphingomonas</taxon>
    </lineage>
</organism>
<evidence type="ECO:0000313" key="3">
    <source>
        <dbReference type="Proteomes" id="UP000219494"/>
    </source>
</evidence>
<dbReference type="InterPro" id="IPR010753">
    <property type="entry name" value="DUF1330"/>
</dbReference>
<gene>
    <name evidence="2" type="ORF">SAMN06297144_2230</name>
</gene>